<protein>
    <submittedName>
        <fullName evidence="2">Mental retardation GTPase activating protein</fullName>
    </submittedName>
</protein>
<dbReference type="AlphaFoldDB" id="A0A834SVY4"/>
<reference evidence="2" key="1">
    <citation type="submission" date="2020-09" db="EMBL/GenBank/DDBJ databases">
        <title>Genome-Enabled Discovery of Anthraquinone Biosynthesis in Senna tora.</title>
        <authorList>
            <person name="Kang S.-H."/>
            <person name="Pandey R.P."/>
            <person name="Lee C.-M."/>
            <person name="Sim J.-S."/>
            <person name="Jeong J.-T."/>
            <person name="Choi B.-S."/>
            <person name="Jung M."/>
            <person name="Ginzburg D."/>
            <person name="Zhao K."/>
            <person name="Won S.Y."/>
            <person name="Oh T.-J."/>
            <person name="Yu Y."/>
            <person name="Kim N.-H."/>
            <person name="Lee O.R."/>
            <person name="Lee T.-H."/>
            <person name="Bashyal P."/>
            <person name="Kim T.-S."/>
            <person name="Lee W.-H."/>
            <person name="Kawkins C."/>
            <person name="Kim C.-K."/>
            <person name="Kim J.S."/>
            <person name="Ahn B.O."/>
            <person name="Rhee S.Y."/>
            <person name="Sohng J.K."/>
        </authorList>
    </citation>
    <scope>NUCLEOTIDE SEQUENCE</scope>
    <source>
        <tissue evidence="2">Leaf</tissue>
    </source>
</reference>
<dbReference type="PANTHER" id="PTHR36748:SF3">
    <property type="entry name" value="MENTAL RETARDATION GTPASE ACTIVATING PROTEIN"/>
    <property type="match status" value="1"/>
</dbReference>
<dbReference type="EMBL" id="JAAIUW010000010">
    <property type="protein sequence ID" value="KAF7811240.1"/>
    <property type="molecule type" value="Genomic_DNA"/>
</dbReference>
<dbReference type="Proteomes" id="UP000634136">
    <property type="component" value="Unassembled WGS sequence"/>
</dbReference>
<organism evidence="2 3">
    <name type="scientific">Senna tora</name>
    <dbReference type="NCBI Taxonomy" id="362788"/>
    <lineage>
        <taxon>Eukaryota</taxon>
        <taxon>Viridiplantae</taxon>
        <taxon>Streptophyta</taxon>
        <taxon>Embryophyta</taxon>
        <taxon>Tracheophyta</taxon>
        <taxon>Spermatophyta</taxon>
        <taxon>Magnoliopsida</taxon>
        <taxon>eudicotyledons</taxon>
        <taxon>Gunneridae</taxon>
        <taxon>Pentapetalae</taxon>
        <taxon>rosids</taxon>
        <taxon>fabids</taxon>
        <taxon>Fabales</taxon>
        <taxon>Fabaceae</taxon>
        <taxon>Caesalpinioideae</taxon>
        <taxon>Cassia clade</taxon>
        <taxon>Senna</taxon>
    </lineage>
</organism>
<evidence type="ECO:0000256" key="1">
    <source>
        <dbReference type="SAM" id="MobiDB-lite"/>
    </source>
</evidence>
<accession>A0A834SVY4</accession>
<sequence>MEAYPNSSSKRKDGSELSLREWGMKAQSNNYYGEKTKSRRHSASYIRSFNEETKSFRSSNITFSSATSSPAYPFNKDHGIDPSTYSFNSAIKALQARSCYNSWECLSPDGFALNSKWNEAEKYICNPLSGEVPIECLSSKALISGRSFRKSIPNKVIAIISEDHNDDDHTLRNAQTKTSSSSTYYTQEEDDHEALHHYFPTIPEKKKEGKTRDVGIQSTSPYVSSKSSSPSPASTPSIIERSIQLVGDSPNSNAKTKSEEEELRLHVPEDYEHFQLSITPAHLLLS</sequence>
<dbReference type="PANTHER" id="PTHR36748">
    <property type="entry name" value="MENTAL RETARDATION GTPASE ACTIVATING PROTEIN"/>
    <property type="match status" value="1"/>
</dbReference>
<proteinExistence type="predicted"/>
<dbReference type="OrthoDB" id="1910697at2759"/>
<evidence type="ECO:0000313" key="2">
    <source>
        <dbReference type="EMBL" id="KAF7811240.1"/>
    </source>
</evidence>
<feature type="compositionally biased region" description="Basic and acidic residues" evidence="1">
    <location>
        <begin position="203"/>
        <end position="213"/>
    </location>
</feature>
<evidence type="ECO:0000313" key="3">
    <source>
        <dbReference type="Proteomes" id="UP000634136"/>
    </source>
</evidence>
<keyword evidence="3" id="KW-1185">Reference proteome</keyword>
<feature type="compositionally biased region" description="Low complexity" evidence="1">
    <location>
        <begin position="218"/>
        <end position="237"/>
    </location>
</feature>
<gene>
    <name evidence="2" type="ORF">G2W53_032216</name>
</gene>
<feature type="region of interest" description="Disordered" evidence="1">
    <location>
        <begin position="167"/>
        <end position="262"/>
    </location>
</feature>
<comment type="caution">
    <text evidence="2">The sequence shown here is derived from an EMBL/GenBank/DDBJ whole genome shotgun (WGS) entry which is preliminary data.</text>
</comment>
<feature type="compositionally biased region" description="Low complexity" evidence="1">
    <location>
        <begin position="176"/>
        <end position="186"/>
    </location>
</feature>
<name>A0A834SVY4_9FABA</name>